<proteinExistence type="predicted"/>
<protein>
    <submittedName>
        <fullName evidence="1">Uncharacterized protein</fullName>
    </submittedName>
</protein>
<gene>
    <name evidence="1" type="ORF">RDB_LOCUS141870</name>
</gene>
<sequence length="558" mass="63193">MYTNNSASCATTRALAIPEVATLIISSSNLSRADFANLRQVCRYTSERATPFLWKNATAEGLLALIKSAMLYRYNGKVDSIFLDAEEVEYQNFDKFHFYAQYVENLEIYDQESYRCYSMDGWHILGLELKTRGRPLIPNLNALRFLNTSSSHGIDESKWIQVFAHPGLKEVSLIPDPPMPAGRIPFLAASIILKNLLQYCPDIQILHLAPNDNEHYPATLDRKLFDISLFRAALEYQPSQRWYQAVHALTRLQHLTVSEGWLYPASLRVLGSLPELESLSIVRGPPDDFDYFGMDPNLPDGAFPKLIELSILGLEAWGIGIILEAKGMLRRLTTIKLEFYFDVLDGTSNERYYSEMHKLFQGLHDTPYLRELHVHFPFQPEEGERPAEVYDLMECMGPHPLLEYVHLDGIRIDKDYRRNFDSIRKLAAIWPNVRTLLMPSQHASIRDLEDFVRLPSLKYLTVKLNLKYPDPHLGLSAKPRPGFALSPLQSLTSSGPLRLGISHENITLCAGKVALSHGAQVPMVHASDTGELAAFGHIIRSLEETDLDSDSDSELESC</sequence>
<comment type="caution">
    <text evidence="1">The sequence shown here is derived from an EMBL/GenBank/DDBJ whole genome shotgun (WGS) entry which is preliminary data.</text>
</comment>
<organism evidence="1 2">
    <name type="scientific">Rhizoctonia solani</name>
    <dbReference type="NCBI Taxonomy" id="456999"/>
    <lineage>
        <taxon>Eukaryota</taxon>
        <taxon>Fungi</taxon>
        <taxon>Dikarya</taxon>
        <taxon>Basidiomycota</taxon>
        <taxon>Agaricomycotina</taxon>
        <taxon>Agaricomycetes</taxon>
        <taxon>Cantharellales</taxon>
        <taxon>Ceratobasidiaceae</taxon>
        <taxon>Rhizoctonia</taxon>
    </lineage>
</organism>
<dbReference type="EMBL" id="CAJMWW010000203">
    <property type="protein sequence ID" value="CAE6457004.1"/>
    <property type="molecule type" value="Genomic_DNA"/>
</dbReference>
<dbReference type="AlphaFoldDB" id="A0A8H3BHT1"/>
<dbReference type="InterPro" id="IPR032675">
    <property type="entry name" value="LRR_dom_sf"/>
</dbReference>
<dbReference type="Proteomes" id="UP000663841">
    <property type="component" value="Unassembled WGS sequence"/>
</dbReference>
<evidence type="ECO:0000313" key="1">
    <source>
        <dbReference type="EMBL" id="CAE6457004.1"/>
    </source>
</evidence>
<reference evidence="1" key="1">
    <citation type="submission" date="2021-01" db="EMBL/GenBank/DDBJ databases">
        <authorList>
            <person name="Kaushik A."/>
        </authorList>
    </citation>
    <scope>NUCLEOTIDE SEQUENCE</scope>
    <source>
        <strain evidence="1">AG3-T5</strain>
    </source>
</reference>
<name>A0A8H3BHT1_9AGAM</name>
<accession>A0A8H3BHT1</accession>
<dbReference type="SUPFAM" id="SSF52047">
    <property type="entry name" value="RNI-like"/>
    <property type="match status" value="1"/>
</dbReference>
<dbReference type="Gene3D" id="3.80.10.10">
    <property type="entry name" value="Ribonuclease Inhibitor"/>
    <property type="match status" value="1"/>
</dbReference>
<evidence type="ECO:0000313" key="2">
    <source>
        <dbReference type="Proteomes" id="UP000663841"/>
    </source>
</evidence>